<evidence type="ECO:0000313" key="5">
    <source>
        <dbReference type="EMBL" id="TCK92559.1"/>
    </source>
</evidence>
<sequence>MERMIKIKDAFVFLRKSKIKAGDGLVAGKYPFYTSSSVLSKYLDSYEIEEESLIFGTGGSASVHHSHGKFSSSTDCFVVQSNNKYEINLRYVYLFLSGNIHILENGFKGAGLKHISKKYLEDVEIPLPPIETQKKIVEVLDKAQGLIDARKEQIRLMDELIQSVFYEMFGDPVTNPKGWEQMKLKKSCNVITGNTPSRKEPDNYGDYIEWIKSDNINTPYTFLTRAEEYLSEKGLEKGRFTEANSILMTCIAGSLSCIGNVAIADRRVAFNQQINAIVPLKYEKMFLYVIFLLTKSYIQNASSNSMKGMISKGKLQELQFIVPDRTLQELFEVKALKLEEQKELLKQSLNELELNYYSLVKNAFNGELF</sequence>
<keyword evidence="6" id="KW-1185">Reference proteome</keyword>
<keyword evidence="3" id="KW-0238">DNA-binding</keyword>
<dbReference type="GO" id="GO:0009307">
    <property type="term" value="P:DNA restriction-modification system"/>
    <property type="evidence" value="ECO:0007669"/>
    <property type="project" value="UniProtKB-KW"/>
</dbReference>
<proteinExistence type="inferred from homology"/>
<dbReference type="InterPro" id="IPR052021">
    <property type="entry name" value="Type-I_RS_S_subunit"/>
</dbReference>
<comment type="similarity">
    <text evidence="1">Belongs to the type-I restriction system S methylase family.</text>
</comment>
<keyword evidence="2" id="KW-0680">Restriction system</keyword>
<name>A0A4R1MPX2_9FIRM</name>
<evidence type="ECO:0000259" key="4">
    <source>
        <dbReference type="Pfam" id="PF01420"/>
    </source>
</evidence>
<protein>
    <submittedName>
        <fullName evidence="5">Type I restriction enzyme S subunit</fullName>
    </submittedName>
</protein>
<gene>
    <name evidence="5" type="ORF">EDC19_1703</name>
</gene>
<organism evidence="5 6">
    <name type="scientific">Natranaerovirga hydrolytica</name>
    <dbReference type="NCBI Taxonomy" id="680378"/>
    <lineage>
        <taxon>Bacteria</taxon>
        <taxon>Bacillati</taxon>
        <taxon>Bacillota</taxon>
        <taxon>Clostridia</taxon>
        <taxon>Lachnospirales</taxon>
        <taxon>Natranaerovirgaceae</taxon>
        <taxon>Natranaerovirga</taxon>
    </lineage>
</organism>
<dbReference type="PANTHER" id="PTHR30408:SF12">
    <property type="entry name" value="TYPE I RESTRICTION ENZYME MJAVIII SPECIFICITY SUBUNIT"/>
    <property type="match status" value="1"/>
</dbReference>
<evidence type="ECO:0000256" key="2">
    <source>
        <dbReference type="ARBA" id="ARBA00022747"/>
    </source>
</evidence>
<dbReference type="EMBL" id="SMGQ01000013">
    <property type="protein sequence ID" value="TCK92559.1"/>
    <property type="molecule type" value="Genomic_DNA"/>
</dbReference>
<evidence type="ECO:0000256" key="3">
    <source>
        <dbReference type="ARBA" id="ARBA00023125"/>
    </source>
</evidence>
<dbReference type="InterPro" id="IPR000055">
    <property type="entry name" value="Restrct_endonuc_typeI_TRD"/>
</dbReference>
<dbReference type="Pfam" id="PF01420">
    <property type="entry name" value="Methylase_S"/>
    <property type="match status" value="2"/>
</dbReference>
<comment type="caution">
    <text evidence="5">The sequence shown here is derived from an EMBL/GenBank/DDBJ whole genome shotgun (WGS) entry which is preliminary data.</text>
</comment>
<dbReference type="AlphaFoldDB" id="A0A4R1MPX2"/>
<dbReference type="SUPFAM" id="SSF116734">
    <property type="entry name" value="DNA methylase specificity domain"/>
    <property type="match status" value="2"/>
</dbReference>
<evidence type="ECO:0000313" key="6">
    <source>
        <dbReference type="Proteomes" id="UP000294545"/>
    </source>
</evidence>
<dbReference type="PANTHER" id="PTHR30408">
    <property type="entry name" value="TYPE-1 RESTRICTION ENZYME ECOKI SPECIFICITY PROTEIN"/>
    <property type="match status" value="1"/>
</dbReference>
<feature type="domain" description="Type I restriction modification DNA specificity" evidence="4">
    <location>
        <begin position="5"/>
        <end position="152"/>
    </location>
</feature>
<dbReference type="InterPro" id="IPR044946">
    <property type="entry name" value="Restrct_endonuc_typeI_TRD_sf"/>
</dbReference>
<dbReference type="RefSeq" id="WP_165868562.1">
    <property type="nucleotide sequence ID" value="NZ_SMGQ01000013.1"/>
</dbReference>
<dbReference type="Gene3D" id="3.90.220.20">
    <property type="entry name" value="DNA methylase specificity domains"/>
    <property type="match status" value="2"/>
</dbReference>
<accession>A0A4R1MPX2</accession>
<dbReference type="Proteomes" id="UP000294545">
    <property type="component" value="Unassembled WGS sequence"/>
</dbReference>
<feature type="domain" description="Type I restriction modification DNA specificity" evidence="4">
    <location>
        <begin position="176"/>
        <end position="353"/>
    </location>
</feature>
<reference evidence="5 6" key="1">
    <citation type="submission" date="2019-03" db="EMBL/GenBank/DDBJ databases">
        <title>Genomic Encyclopedia of Type Strains, Phase IV (KMG-IV): sequencing the most valuable type-strain genomes for metagenomic binning, comparative biology and taxonomic classification.</title>
        <authorList>
            <person name="Goeker M."/>
        </authorList>
    </citation>
    <scope>NUCLEOTIDE SEQUENCE [LARGE SCALE GENOMIC DNA]</scope>
    <source>
        <strain evidence="5 6">DSM 24176</strain>
    </source>
</reference>
<evidence type="ECO:0000256" key="1">
    <source>
        <dbReference type="ARBA" id="ARBA00010923"/>
    </source>
</evidence>
<dbReference type="GO" id="GO:0003677">
    <property type="term" value="F:DNA binding"/>
    <property type="evidence" value="ECO:0007669"/>
    <property type="project" value="UniProtKB-KW"/>
</dbReference>
<dbReference type="CDD" id="cd17293">
    <property type="entry name" value="RMtype1_S_Ppo21ORF8840P_TRD1-CR1_like"/>
    <property type="match status" value="1"/>
</dbReference>